<evidence type="ECO:0000256" key="13">
    <source>
        <dbReference type="SAM" id="Phobius"/>
    </source>
</evidence>
<feature type="transmembrane region" description="Helical" evidence="13">
    <location>
        <begin position="485"/>
        <end position="509"/>
    </location>
</feature>
<dbReference type="EMBL" id="CP001013">
    <property type="protein sequence ID" value="ACB34766.1"/>
    <property type="molecule type" value="Genomic_DNA"/>
</dbReference>
<organism evidence="15 16">
    <name type="scientific">Leptothrix cholodnii (strain ATCC 51168 / LMG 8142 / SP-6)</name>
    <name type="common">Leptothrix discophora (strain SP-6)</name>
    <dbReference type="NCBI Taxonomy" id="395495"/>
    <lineage>
        <taxon>Bacteria</taxon>
        <taxon>Pseudomonadati</taxon>
        <taxon>Pseudomonadota</taxon>
        <taxon>Betaproteobacteria</taxon>
        <taxon>Burkholderiales</taxon>
        <taxon>Sphaerotilaceae</taxon>
        <taxon>Leptothrix</taxon>
    </lineage>
</organism>
<name>B1Y6D0_LEPCP</name>
<feature type="transmembrane region" description="Helical" evidence="13">
    <location>
        <begin position="410"/>
        <end position="439"/>
    </location>
</feature>
<feature type="transmembrane region" description="Helical" evidence="13">
    <location>
        <begin position="188"/>
        <end position="207"/>
    </location>
</feature>
<dbReference type="GO" id="GO:0015293">
    <property type="term" value="F:symporter activity"/>
    <property type="evidence" value="ECO:0007669"/>
    <property type="project" value="UniProtKB-KW"/>
</dbReference>
<keyword evidence="9" id="KW-0406">Ion transport</keyword>
<sequence length="607" mass="62613" precursor="true">MKRISATRNVTVALIALLAGAAAWAAGADVGQAAKQATNWTAIGMFAAFVAGTLYITKWAAAKTKSAADFYTGGGGITGFQNGLAIAGDYMSAASFLGISAAVMASGYDGLIFSIGFLVGWPVITFLMAERLRNLGKFTFADVAGYRFKPGPIRAFAASGTLVVVAFYLIAQMVGAGQLIKLLFGLEYWMAVVIVGALMMIYVLFGGMTATTWVQIIKACLLLSGVTFMAFMVMSQFGFSPEALFAQGVAVKSAIAVNAKAAAVAAAAASAAVATTPEAVAAAAAAVTKAEAIDPAKVGLALMGPGGFIKDPISAISFGMALMFGTAGLPHILMRFFTVPDAKEARKSVFWATTWIGYFYILIFIIGFGAITLVLTNPEYSDVAKGVILGGAGTANMAAVLVAKAVGGNVFYGFISAVAFATILAVVAGLTLSGASAVSHDIYATLIKKGKADSAAELKVSRITTLALGVLAVTLGIVFEKQNIAFMVSLAFAIAASANFPVLFMSVLWKDCTTKGAVIGGFLGLFSSVALTIVSPSVWEATLGNPKGSAWFPYSSPALFSMTIAFVSIWLISILDRSPQAAKERALFDAQQVRSETGLGAAGASGH</sequence>
<feature type="chain" id="PRO_5002773388" evidence="14">
    <location>
        <begin position="26"/>
        <end position="607"/>
    </location>
</feature>
<evidence type="ECO:0000256" key="12">
    <source>
        <dbReference type="RuleBase" id="RU362091"/>
    </source>
</evidence>
<dbReference type="CDD" id="cd11480">
    <property type="entry name" value="SLC5sbd_u4"/>
    <property type="match status" value="1"/>
</dbReference>
<dbReference type="NCBIfam" id="TIGR00813">
    <property type="entry name" value="sss"/>
    <property type="match status" value="1"/>
</dbReference>
<feature type="transmembrane region" description="Helical" evidence="13">
    <location>
        <begin position="551"/>
        <end position="575"/>
    </location>
</feature>
<dbReference type="InterPro" id="IPR001734">
    <property type="entry name" value="Na/solute_symporter"/>
</dbReference>
<dbReference type="GO" id="GO:0015123">
    <property type="term" value="F:acetate transmembrane transporter activity"/>
    <property type="evidence" value="ECO:0007669"/>
    <property type="project" value="TreeGrafter"/>
</dbReference>
<dbReference type="RefSeq" id="WP_012347522.1">
    <property type="nucleotide sequence ID" value="NC_010524.1"/>
</dbReference>
<feature type="transmembrane region" description="Helical" evidence="13">
    <location>
        <begin position="111"/>
        <end position="129"/>
    </location>
</feature>
<dbReference type="PANTHER" id="PTHR48086">
    <property type="entry name" value="SODIUM/PROLINE SYMPORTER-RELATED"/>
    <property type="match status" value="1"/>
</dbReference>
<feature type="transmembrane region" description="Helical" evidence="13">
    <location>
        <begin position="313"/>
        <end position="337"/>
    </location>
</feature>
<evidence type="ECO:0000256" key="2">
    <source>
        <dbReference type="ARBA" id="ARBA00006434"/>
    </source>
</evidence>
<keyword evidence="7 13" id="KW-1133">Transmembrane helix</keyword>
<keyword evidence="10 13" id="KW-0472">Membrane</keyword>
<feature type="transmembrane region" description="Helical" evidence="13">
    <location>
        <begin position="155"/>
        <end position="176"/>
    </location>
</feature>
<dbReference type="GO" id="GO:0005886">
    <property type="term" value="C:plasma membrane"/>
    <property type="evidence" value="ECO:0007669"/>
    <property type="project" value="UniProtKB-SubCell"/>
</dbReference>
<comment type="similarity">
    <text evidence="2 12">Belongs to the sodium:solute symporter (SSF) (TC 2.A.21) family.</text>
</comment>
<evidence type="ECO:0000256" key="7">
    <source>
        <dbReference type="ARBA" id="ARBA00022989"/>
    </source>
</evidence>
<proteinExistence type="inferred from homology"/>
<dbReference type="AlphaFoldDB" id="B1Y6D0"/>
<dbReference type="Proteomes" id="UP000001693">
    <property type="component" value="Chromosome"/>
</dbReference>
<dbReference type="Gene3D" id="1.20.1730.10">
    <property type="entry name" value="Sodium/glucose cotransporter"/>
    <property type="match status" value="1"/>
</dbReference>
<dbReference type="PROSITE" id="PS00456">
    <property type="entry name" value="NA_SOLUT_SYMP_1"/>
    <property type="match status" value="1"/>
</dbReference>
<feature type="transmembrane region" description="Helical" evidence="13">
    <location>
        <begin position="82"/>
        <end position="105"/>
    </location>
</feature>
<evidence type="ECO:0000313" key="16">
    <source>
        <dbReference type="Proteomes" id="UP000001693"/>
    </source>
</evidence>
<feature type="transmembrane region" description="Helical" evidence="13">
    <location>
        <begin position="349"/>
        <end position="375"/>
    </location>
</feature>
<dbReference type="KEGG" id="lch:Lcho_2501"/>
<dbReference type="PANTHER" id="PTHR48086:SF6">
    <property type="entry name" value="CATION_ACETATE SYMPORTER ACTP"/>
    <property type="match status" value="1"/>
</dbReference>
<feature type="signal peptide" evidence="14">
    <location>
        <begin position="1"/>
        <end position="25"/>
    </location>
</feature>
<comment type="subcellular location">
    <subcellularLocation>
        <location evidence="1">Cell membrane</location>
        <topology evidence="1">Multi-pass membrane protein</topology>
    </subcellularLocation>
</comment>
<dbReference type="NCBIfam" id="NF006903">
    <property type="entry name" value="PRK09395.1"/>
    <property type="match status" value="1"/>
</dbReference>
<dbReference type="eggNOG" id="COG4147">
    <property type="taxonomic scope" value="Bacteria"/>
</dbReference>
<feature type="transmembrane region" description="Helical" evidence="13">
    <location>
        <begin position="516"/>
        <end position="539"/>
    </location>
</feature>
<reference evidence="15 16" key="1">
    <citation type="submission" date="2008-03" db="EMBL/GenBank/DDBJ databases">
        <title>Complete sequence of Leptothrix cholodnii SP-6.</title>
        <authorList>
            <consortium name="US DOE Joint Genome Institute"/>
            <person name="Copeland A."/>
            <person name="Lucas S."/>
            <person name="Lapidus A."/>
            <person name="Glavina del Rio T."/>
            <person name="Dalin E."/>
            <person name="Tice H."/>
            <person name="Bruce D."/>
            <person name="Goodwin L."/>
            <person name="Pitluck S."/>
            <person name="Chertkov O."/>
            <person name="Brettin T."/>
            <person name="Detter J.C."/>
            <person name="Han C."/>
            <person name="Kuske C.R."/>
            <person name="Schmutz J."/>
            <person name="Larimer F."/>
            <person name="Land M."/>
            <person name="Hauser L."/>
            <person name="Kyrpides N."/>
            <person name="Lykidis A."/>
            <person name="Emerson D."/>
            <person name="Richardson P."/>
        </authorList>
    </citation>
    <scope>NUCLEOTIDE SEQUENCE [LARGE SCALE GENOMIC DNA]</scope>
    <source>
        <strain evidence="16">ATCC 51168 / LMG 8142 / SP-6</strain>
    </source>
</reference>
<keyword evidence="4" id="KW-1003">Cell membrane</keyword>
<dbReference type="HOGENOM" id="CLU_018808_8_3_4"/>
<evidence type="ECO:0000256" key="4">
    <source>
        <dbReference type="ARBA" id="ARBA00022475"/>
    </source>
</evidence>
<feature type="transmembrane region" description="Helical" evidence="13">
    <location>
        <begin position="219"/>
        <end position="239"/>
    </location>
</feature>
<keyword evidence="5 13" id="KW-0812">Transmembrane</keyword>
<evidence type="ECO:0000313" key="15">
    <source>
        <dbReference type="EMBL" id="ACB34766.1"/>
    </source>
</evidence>
<feature type="transmembrane region" description="Helical" evidence="13">
    <location>
        <begin position="41"/>
        <end position="61"/>
    </location>
</feature>
<keyword evidence="11" id="KW-0739">Sodium transport</keyword>
<keyword evidence="16" id="KW-1185">Reference proteome</keyword>
<evidence type="ECO:0000256" key="14">
    <source>
        <dbReference type="SAM" id="SignalP"/>
    </source>
</evidence>
<dbReference type="STRING" id="395495.Lcho_2501"/>
<evidence type="ECO:0000256" key="3">
    <source>
        <dbReference type="ARBA" id="ARBA00022448"/>
    </source>
</evidence>
<accession>B1Y6D0</accession>
<dbReference type="GO" id="GO:0006847">
    <property type="term" value="P:plasma membrane acetate transport"/>
    <property type="evidence" value="ECO:0007669"/>
    <property type="project" value="TreeGrafter"/>
</dbReference>
<evidence type="ECO:0000256" key="1">
    <source>
        <dbReference type="ARBA" id="ARBA00004651"/>
    </source>
</evidence>
<dbReference type="Pfam" id="PF00474">
    <property type="entry name" value="SSF"/>
    <property type="match status" value="1"/>
</dbReference>
<keyword evidence="6" id="KW-0769">Symport</keyword>
<gene>
    <name evidence="15" type="ordered locus">Lcho_2501</name>
</gene>
<dbReference type="GO" id="GO:0006814">
    <property type="term" value="P:sodium ion transport"/>
    <property type="evidence" value="ECO:0007669"/>
    <property type="project" value="UniProtKB-KW"/>
</dbReference>
<keyword evidence="8" id="KW-0915">Sodium</keyword>
<protein>
    <submittedName>
        <fullName evidence="15">SSS sodium solute transporter superfamily</fullName>
    </submittedName>
</protein>
<evidence type="ECO:0000256" key="6">
    <source>
        <dbReference type="ARBA" id="ARBA00022847"/>
    </source>
</evidence>
<dbReference type="PROSITE" id="PS50283">
    <property type="entry name" value="NA_SOLUT_SYMP_3"/>
    <property type="match status" value="1"/>
</dbReference>
<dbReference type="InterPro" id="IPR050277">
    <property type="entry name" value="Sodium:Solute_Symporter"/>
</dbReference>
<evidence type="ECO:0000256" key="10">
    <source>
        <dbReference type="ARBA" id="ARBA00023136"/>
    </source>
</evidence>
<keyword evidence="14" id="KW-0732">Signal</keyword>
<evidence type="ECO:0000256" key="8">
    <source>
        <dbReference type="ARBA" id="ARBA00023053"/>
    </source>
</evidence>
<dbReference type="InterPro" id="IPR038377">
    <property type="entry name" value="Na/Glc_symporter_sf"/>
</dbReference>
<keyword evidence="3" id="KW-0813">Transport</keyword>
<evidence type="ECO:0000256" key="11">
    <source>
        <dbReference type="ARBA" id="ARBA00023201"/>
    </source>
</evidence>
<evidence type="ECO:0000256" key="5">
    <source>
        <dbReference type="ARBA" id="ARBA00022692"/>
    </source>
</evidence>
<dbReference type="OrthoDB" id="9764416at2"/>
<dbReference type="InterPro" id="IPR018212">
    <property type="entry name" value="Na/solute_symporter_CS"/>
</dbReference>
<evidence type="ECO:0000256" key="9">
    <source>
        <dbReference type="ARBA" id="ARBA00023065"/>
    </source>
</evidence>